<dbReference type="EMBL" id="SRYB01000001">
    <property type="protein sequence ID" value="TGY81108.1"/>
    <property type="molecule type" value="Genomic_DNA"/>
</dbReference>
<evidence type="ECO:0000313" key="2">
    <source>
        <dbReference type="Proteomes" id="UP000306319"/>
    </source>
</evidence>
<protein>
    <submittedName>
        <fullName evidence="1">DUF1599 domain-containing protein</fullName>
    </submittedName>
</protein>
<reference evidence="1" key="1">
    <citation type="submission" date="2019-04" db="EMBL/GenBank/DDBJ databases">
        <title>Microbes associate with the intestines of laboratory mice.</title>
        <authorList>
            <person name="Navarre W."/>
            <person name="Wong E."/>
            <person name="Huang K."/>
            <person name="Tropini C."/>
            <person name="Ng K."/>
            <person name="Yu B."/>
        </authorList>
    </citation>
    <scope>NUCLEOTIDE SEQUENCE</scope>
    <source>
        <strain evidence="1">NM04_E33</strain>
    </source>
</reference>
<gene>
    <name evidence="1" type="ORF">E5331_00970</name>
</gene>
<comment type="caution">
    <text evidence="1">The sequence shown here is derived from an EMBL/GenBank/DDBJ whole genome shotgun (WGS) entry which is preliminary data.</text>
</comment>
<name>A0AC61RL49_9BACT</name>
<keyword evidence="2" id="KW-1185">Reference proteome</keyword>
<organism evidence="1 2">
    <name type="scientific">Lepagella muris</name>
    <dbReference type="NCBI Taxonomy" id="3032870"/>
    <lineage>
        <taxon>Bacteria</taxon>
        <taxon>Pseudomonadati</taxon>
        <taxon>Bacteroidota</taxon>
        <taxon>Bacteroidia</taxon>
        <taxon>Bacteroidales</taxon>
        <taxon>Muribaculaceae</taxon>
        <taxon>Lepagella</taxon>
    </lineage>
</organism>
<sequence>MTDIFIAKNHDYGDSFSESVQELGPVAGFSVIMHKFNRLKNIIKGTHPLVEGESMEDTLLDMANYCIMLKIELAKRG</sequence>
<accession>A0AC61RL49</accession>
<proteinExistence type="predicted"/>
<evidence type="ECO:0000313" key="1">
    <source>
        <dbReference type="EMBL" id="TGY81108.1"/>
    </source>
</evidence>
<dbReference type="Proteomes" id="UP000306319">
    <property type="component" value="Unassembled WGS sequence"/>
</dbReference>